<reference evidence="3 4" key="1">
    <citation type="submission" date="2015-11" db="EMBL/GenBank/DDBJ databases">
        <title>Expanding the genomic diversity of Burkholderia species for the development of highly accurate diagnostics.</title>
        <authorList>
            <person name="Sahl J."/>
            <person name="Keim P."/>
            <person name="Wagner D."/>
        </authorList>
    </citation>
    <scope>NUCLEOTIDE SEQUENCE [LARGE SCALE GENOMIC DNA]</scope>
    <source>
        <strain evidence="3 4">MSMB2058</strain>
    </source>
</reference>
<feature type="domain" description="Transglycosylase SLT" evidence="2">
    <location>
        <begin position="22"/>
        <end position="135"/>
    </location>
</feature>
<dbReference type="SUPFAM" id="SSF53955">
    <property type="entry name" value="Lysozyme-like"/>
    <property type="match status" value="1"/>
</dbReference>
<evidence type="ECO:0000313" key="3">
    <source>
        <dbReference type="EMBL" id="KVM28668.1"/>
    </source>
</evidence>
<sequence>MLARIVVGALWSFLAANAHATCWELAGERYRIDPLLLYSIAKVESNLQLSARHVNRDGSYDIGLMQINSRQLKRLAAYGITESRLQTEPCTAVMTGAWILGGFVQRMGYGWQAVGAYNAGGAAAREALRVSYAMKVWRYYQALSTLRQQKQHTDALVARSYAVDQ</sequence>
<dbReference type="CDD" id="cd13400">
    <property type="entry name" value="LT_IagB-like"/>
    <property type="match status" value="1"/>
</dbReference>
<proteinExistence type="predicted"/>
<feature type="chain" id="PRO_5044505658" evidence="1">
    <location>
        <begin position="21"/>
        <end position="165"/>
    </location>
</feature>
<evidence type="ECO:0000256" key="1">
    <source>
        <dbReference type="SAM" id="SignalP"/>
    </source>
</evidence>
<feature type="signal peptide" evidence="1">
    <location>
        <begin position="1"/>
        <end position="20"/>
    </location>
</feature>
<dbReference type="InterPro" id="IPR008258">
    <property type="entry name" value="Transglycosylase_SLT_dom_1"/>
</dbReference>
<dbReference type="Proteomes" id="UP000061665">
    <property type="component" value="Unassembled WGS sequence"/>
</dbReference>
<accession>A0AB73G027</accession>
<name>A0AB73G027_9BURK</name>
<dbReference type="InterPro" id="IPR023346">
    <property type="entry name" value="Lysozyme-like_dom_sf"/>
</dbReference>
<organism evidence="3 4">
    <name type="scientific">Burkholderia ubonensis</name>
    <dbReference type="NCBI Taxonomy" id="101571"/>
    <lineage>
        <taxon>Bacteria</taxon>
        <taxon>Pseudomonadati</taxon>
        <taxon>Pseudomonadota</taxon>
        <taxon>Betaproteobacteria</taxon>
        <taxon>Burkholderiales</taxon>
        <taxon>Burkholderiaceae</taxon>
        <taxon>Burkholderia</taxon>
        <taxon>Burkholderia cepacia complex</taxon>
    </lineage>
</organism>
<dbReference type="Pfam" id="PF01464">
    <property type="entry name" value="SLT"/>
    <property type="match status" value="1"/>
</dbReference>
<comment type="caution">
    <text evidence="3">The sequence shown here is derived from an EMBL/GenBank/DDBJ whole genome shotgun (WGS) entry which is preliminary data.</text>
</comment>
<protein>
    <submittedName>
        <fullName evidence="3">Invasion protein IagB</fullName>
    </submittedName>
</protein>
<gene>
    <name evidence="3" type="ORF">WJ53_09395</name>
</gene>
<evidence type="ECO:0000313" key="4">
    <source>
        <dbReference type="Proteomes" id="UP000061665"/>
    </source>
</evidence>
<evidence type="ECO:0000259" key="2">
    <source>
        <dbReference type="Pfam" id="PF01464"/>
    </source>
</evidence>
<dbReference type="EMBL" id="LOZE01000083">
    <property type="protein sequence ID" value="KVM28668.1"/>
    <property type="molecule type" value="Genomic_DNA"/>
</dbReference>
<keyword evidence="1" id="KW-0732">Signal</keyword>
<dbReference type="Gene3D" id="1.10.530.10">
    <property type="match status" value="1"/>
</dbReference>
<dbReference type="AlphaFoldDB" id="A0AB73G027"/>